<organism evidence="1 2">
    <name type="scientific">Bacillus wiedmannii</name>
    <dbReference type="NCBI Taxonomy" id="1890302"/>
    <lineage>
        <taxon>Bacteria</taxon>
        <taxon>Bacillati</taxon>
        <taxon>Bacillota</taxon>
        <taxon>Bacilli</taxon>
        <taxon>Bacillales</taxon>
        <taxon>Bacillaceae</taxon>
        <taxon>Bacillus</taxon>
        <taxon>Bacillus cereus group</taxon>
    </lineage>
</organism>
<evidence type="ECO:0000313" key="1">
    <source>
        <dbReference type="EMBL" id="TKI86144.1"/>
    </source>
</evidence>
<dbReference type="EMBL" id="SZON01002531">
    <property type="protein sequence ID" value="TKI86144.1"/>
    <property type="molecule type" value="Genomic_DNA"/>
</dbReference>
<protein>
    <submittedName>
        <fullName evidence="1">Chromosome segregation protein SMC</fullName>
    </submittedName>
</protein>
<accession>A0A4U3AD14</accession>
<dbReference type="AlphaFoldDB" id="A0A4U3AD14"/>
<gene>
    <name evidence="1" type="ORF">FC699_30175</name>
</gene>
<name>A0A4U3AD14_9BACI</name>
<evidence type="ECO:0000313" key="2">
    <source>
        <dbReference type="Proteomes" id="UP000305222"/>
    </source>
</evidence>
<feature type="non-terminal residue" evidence="1">
    <location>
        <position position="106"/>
    </location>
</feature>
<reference evidence="1 2" key="1">
    <citation type="journal article" date="2019" name="Environ. Microbiol.">
        <title>An active ?-lactamase is a part of an orchestrated cell wall stress resistance network of Bacillus subtilis and related rhizosphere species.</title>
        <authorList>
            <person name="Bucher T."/>
            <person name="Keren-Paz A."/>
            <person name="Hausser J."/>
            <person name="Olender T."/>
            <person name="Cytryn E."/>
            <person name="Kolodkin-Gal I."/>
        </authorList>
    </citation>
    <scope>NUCLEOTIDE SEQUENCE [LARGE SCALE GENOMIC DNA]</scope>
    <source>
        <strain evidence="1 2">I5</strain>
    </source>
</reference>
<proteinExistence type="predicted"/>
<dbReference type="Proteomes" id="UP000305222">
    <property type="component" value="Unassembled WGS sequence"/>
</dbReference>
<comment type="caution">
    <text evidence="1">The sequence shown here is derived from an EMBL/GenBank/DDBJ whole genome shotgun (WGS) entry which is preliminary data.</text>
</comment>
<sequence>MTENEKKLMEQIMEMMEKMNTRFDKIEDSLAKSDSKMDKLNGETSTSVESKLDDLKGVNKVIQDTFEQGFADVHKGLAEIKEVNKNRKTAKEIAEGIARNGQKQKG</sequence>